<keyword evidence="2" id="KW-1185">Reference proteome</keyword>
<dbReference type="AlphaFoldDB" id="A0A7J5YUY9"/>
<reference evidence="1 2" key="1">
    <citation type="submission" date="2020-03" db="EMBL/GenBank/DDBJ databases">
        <title>Dissostichus mawsoni Genome sequencing and assembly.</title>
        <authorList>
            <person name="Park H."/>
        </authorList>
    </citation>
    <scope>NUCLEOTIDE SEQUENCE [LARGE SCALE GENOMIC DNA]</scope>
    <source>
        <strain evidence="1">DM0001</strain>
        <tissue evidence="1">Muscle</tissue>
    </source>
</reference>
<comment type="caution">
    <text evidence="1">The sequence shown here is derived from an EMBL/GenBank/DDBJ whole genome shotgun (WGS) entry which is preliminary data.</text>
</comment>
<organism evidence="1 2">
    <name type="scientific">Dissostichus mawsoni</name>
    <name type="common">Antarctic cod</name>
    <dbReference type="NCBI Taxonomy" id="36200"/>
    <lineage>
        <taxon>Eukaryota</taxon>
        <taxon>Metazoa</taxon>
        <taxon>Chordata</taxon>
        <taxon>Craniata</taxon>
        <taxon>Vertebrata</taxon>
        <taxon>Euteleostomi</taxon>
        <taxon>Actinopterygii</taxon>
        <taxon>Neopterygii</taxon>
        <taxon>Teleostei</taxon>
        <taxon>Neoteleostei</taxon>
        <taxon>Acanthomorphata</taxon>
        <taxon>Eupercaria</taxon>
        <taxon>Perciformes</taxon>
        <taxon>Notothenioidei</taxon>
        <taxon>Nototheniidae</taxon>
        <taxon>Dissostichus</taxon>
    </lineage>
</organism>
<name>A0A7J5YUY9_DISMA</name>
<proteinExistence type="predicted"/>
<accession>A0A7J5YUY9</accession>
<dbReference type="Proteomes" id="UP000518266">
    <property type="component" value="Unassembled WGS sequence"/>
</dbReference>
<sequence>MYSWRRGCQHAQVLEHQMALAVPKPSSHYKRCAYTVQTCSVFLEERMPTCPGSRGTKWLWLFPGLHHVVQTCSVFLEERMPTCPGSRGTKWLWLFPGLHHGIKHTLPGEENTMKLDTQLGHPISHSTGKRCAYTVQTCSVFLEERMPTCPGSRGTKWLWLFPVQTCSVFLEERMPTCPGSRGTKWLWLFPGLHHVMLLHLRARLVPAVMKVRTSSSSCIYSTSRHRVY</sequence>
<gene>
    <name evidence="1" type="ORF">F7725_005662</name>
</gene>
<evidence type="ECO:0000313" key="2">
    <source>
        <dbReference type="Proteomes" id="UP000518266"/>
    </source>
</evidence>
<protein>
    <submittedName>
        <fullName evidence="1">Uncharacterized protein</fullName>
    </submittedName>
</protein>
<dbReference type="EMBL" id="JAAKFY010000009">
    <property type="protein sequence ID" value="KAF3852307.1"/>
    <property type="molecule type" value="Genomic_DNA"/>
</dbReference>
<evidence type="ECO:0000313" key="1">
    <source>
        <dbReference type="EMBL" id="KAF3852307.1"/>
    </source>
</evidence>